<dbReference type="Proteomes" id="UP001211065">
    <property type="component" value="Unassembled WGS sequence"/>
</dbReference>
<protein>
    <recommendedName>
        <fullName evidence="9">Homeobox domain-containing protein</fullName>
    </recommendedName>
</protein>
<keyword evidence="1 3" id="KW-0371">Homeobox</keyword>
<reference evidence="7" key="1">
    <citation type="submission" date="2020-05" db="EMBL/GenBank/DDBJ databases">
        <title>Phylogenomic resolution of chytrid fungi.</title>
        <authorList>
            <person name="Stajich J.E."/>
            <person name="Amses K."/>
            <person name="Simmons R."/>
            <person name="Seto K."/>
            <person name="Myers J."/>
            <person name="Bonds A."/>
            <person name="Quandt C.A."/>
            <person name="Barry K."/>
            <person name="Liu P."/>
            <person name="Grigoriev I."/>
            <person name="Longcore J.E."/>
            <person name="James T.Y."/>
        </authorList>
    </citation>
    <scope>NUCLEOTIDE SEQUENCE</scope>
    <source>
        <strain evidence="7">JEL0476</strain>
    </source>
</reference>
<dbReference type="Pfam" id="PF08711">
    <property type="entry name" value="Med26"/>
    <property type="match status" value="1"/>
</dbReference>
<dbReference type="InterPro" id="IPR009057">
    <property type="entry name" value="Homeodomain-like_sf"/>
</dbReference>
<dbReference type="EMBL" id="JADGJW010000068">
    <property type="protein sequence ID" value="KAJ3225191.1"/>
    <property type="molecule type" value="Genomic_DNA"/>
</dbReference>
<feature type="region of interest" description="Disordered" evidence="4">
    <location>
        <begin position="633"/>
        <end position="694"/>
    </location>
</feature>
<feature type="region of interest" description="Disordered" evidence="4">
    <location>
        <begin position="397"/>
        <end position="422"/>
    </location>
</feature>
<feature type="region of interest" description="Disordered" evidence="4">
    <location>
        <begin position="1063"/>
        <end position="1084"/>
    </location>
</feature>
<evidence type="ECO:0000259" key="6">
    <source>
        <dbReference type="PROSITE" id="PS51319"/>
    </source>
</evidence>
<feature type="region of interest" description="Disordered" evidence="4">
    <location>
        <begin position="726"/>
        <end position="776"/>
    </location>
</feature>
<evidence type="ECO:0000313" key="8">
    <source>
        <dbReference type="Proteomes" id="UP001211065"/>
    </source>
</evidence>
<feature type="domain" description="Homeobox" evidence="5">
    <location>
        <begin position="8"/>
        <end position="62"/>
    </location>
</feature>
<dbReference type="GO" id="GO:0003677">
    <property type="term" value="F:DNA binding"/>
    <property type="evidence" value="ECO:0007669"/>
    <property type="project" value="UniProtKB-UniRule"/>
</dbReference>
<feature type="compositionally biased region" description="Low complexity" evidence="4">
    <location>
        <begin position="320"/>
        <end position="358"/>
    </location>
</feature>
<feature type="compositionally biased region" description="Low complexity" evidence="4">
    <location>
        <begin position="397"/>
        <end position="417"/>
    </location>
</feature>
<dbReference type="SMART" id="SM00389">
    <property type="entry name" value="HOX"/>
    <property type="match status" value="1"/>
</dbReference>
<comment type="caution">
    <text evidence="7">The sequence shown here is derived from an EMBL/GenBank/DDBJ whole genome shotgun (WGS) entry which is preliminary data.</text>
</comment>
<evidence type="ECO:0008006" key="9">
    <source>
        <dbReference type="Google" id="ProtNLM"/>
    </source>
</evidence>
<feature type="compositionally biased region" description="Polar residues" evidence="4">
    <location>
        <begin position="664"/>
        <end position="674"/>
    </location>
</feature>
<feature type="compositionally biased region" description="Basic and acidic residues" evidence="4">
    <location>
        <begin position="676"/>
        <end position="688"/>
    </location>
</feature>
<dbReference type="SUPFAM" id="SSF46689">
    <property type="entry name" value="Homeodomain-like"/>
    <property type="match status" value="1"/>
</dbReference>
<evidence type="ECO:0000256" key="1">
    <source>
        <dbReference type="PROSITE-ProRule" id="PRU00108"/>
    </source>
</evidence>
<keyword evidence="1 3" id="KW-0238">DNA-binding</keyword>
<evidence type="ECO:0000256" key="2">
    <source>
        <dbReference type="PROSITE-ProRule" id="PRU00649"/>
    </source>
</evidence>
<evidence type="ECO:0000256" key="3">
    <source>
        <dbReference type="RuleBase" id="RU000682"/>
    </source>
</evidence>
<dbReference type="CDD" id="cd00086">
    <property type="entry name" value="homeodomain"/>
    <property type="match status" value="1"/>
</dbReference>
<proteinExistence type="predicted"/>
<evidence type="ECO:0000313" key="7">
    <source>
        <dbReference type="EMBL" id="KAJ3225191.1"/>
    </source>
</evidence>
<feature type="compositionally biased region" description="Polar residues" evidence="4">
    <location>
        <begin position="728"/>
        <end position="756"/>
    </location>
</feature>
<feature type="domain" description="TFIIS N-terminal" evidence="6">
    <location>
        <begin position="496"/>
        <end position="583"/>
    </location>
</feature>
<dbReference type="InterPro" id="IPR035441">
    <property type="entry name" value="TFIIS/LEDGF_dom_sf"/>
</dbReference>
<evidence type="ECO:0000256" key="4">
    <source>
        <dbReference type="SAM" id="MobiDB-lite"/>
    </source>
</evidence>
<evidence type="ECO:0000259" key="5">
    <source>
        <dbReference type="PROSITE" id="PS50071"/>
    </source>
</evidence>
<organism evidence="7 8">
    <name type="scientific">Clydaea vesicula</name>
    <dbReference type="NCBI Taxonomy" id="447962"/>
    <lineage>
        <taxon>Eukaryota</taxon>
        <taxon>Fungi</taxon>
        <taxon>Fungi incertae sedis</taxon>
        <taxon>Chytridiomycota</taxon>
        <taxon>Chytridiomycota incertae sedis</taxon>
        <taxon>Chytridiomycetes</taxon>
        <taxon>Lobulomycetales</taxon>
        <taxon>Lobulomycetaceae</taxon>
        <taxon>Clydaea</taxon>
    </lineage>
</organism>
<dbReference type="SUPFAM" id="SSF47676">
    <property type="entry name" value="Conserved domain common to transcription factors TFIIS, elongin A, CRSP70"/>
    <property type="match status" value="1"/>
</dbReference>
<dbReference type="PROSITE" id="PS51319">
    <property type="entry name" value="TFIIS_N"/>
    <property type="match status" value="1"/>
</dbReference>
<dbReference type="InterPro" id="IPR001356">
    <property type="entry name" value="HD"/>
</dbReference>
<name>A0AAD5Y2A3_9FUNG</name>
<dbReference type="Pfam" id="PF00046">
    <property type="entry name" value="Homeodomain"/>
    <property type="match status" value="1"/>
</dbReference>
<feature type="region of interest" description="Disordered" evidence="4">
    <location>
        <begin position="314"/>
        <end position="358"/>
    </location>
</feature>
<feature type="compositionally biased region" description="Low complexity" evidence="4">
    <location>
        <begin position="654"/>
        <end position="663"/>
    </location>
</feature>
<gene>
    <name evidence="7" type="ORF">HK099_007203</name>
</gene>
<keyword evidence="2 3" id="KW-0539">Nucleus</keyword>
<sequence length="1084" mass="121806">MSLPLKGSRFSSEQTQILEHHFTNVNKNPTKNEIIDLSNNTKLSESQVAGWFTRRRSKDKASNYDPQKVQQQYQQQQQLKQQTLMFQNSNNPNHQMPLPLSRTNSDELINLNNNNQGYLMQQAGQLTGQNNPSPHFFAQQHAPNSNPLPLPPNLTPQQHQHIQMQIQQAQLQLLQQQNNKNNSTIPITGAGALTSVAGLSLTDNLQMFNQQQLNALKFNSTMPLIPNNRNSPLNFMASPHIMNSGQFQPFSNNTNTTALNSTAVQNSQVIGDAQLQNGISTVGKVNPSPSVPQMIGTGSNLNLAGFDVGFNLQNHSASTNQNPNISNNLSSQNSSLNLLNNNLNSNQSTNNLNSQQQNQLQLQHQFQLQRQQQMQMLQQQQNFDQKSLQHQSPILNQQIQQQGQQQSYDASQQQNRQDSPEEVEEKLVLSSDGGLLNVKDSSKFSRIILSSYKEQLEQMEKLSGNVEIDKKKKIMKNFEFVREGFFDIILKTLDIGILKKFVDSKGFQCFKPFLVDAKKNKSNKLILVILRTLKHLPIGLEEIKTSNGLAKIVKQLSKSDFDKEIIDISNSLVNDWSQMVLNKNAEDDNNKKRARVEDVTNVPTAKKNSLSEGTYQAISYIYHKFKIDTQENINRKRLRDDSNVGPTPKKSNTENETTNLNKTVAGTNAINSSKVIRKDSAPSPKDSKPATMAVSFDPFKEDKALTMPKIKKIDKVIPKVIETKNMDSMDQQKSPINSQLQPLPDSPTNSTNNTLLIDSPSLPSYRRGQSPTIDSNDLKKKKKVTFPSDDKLVQVKIFYIDEAPDENENENVSVSAPINPEFDLGEGLQDFKKRRLRMVSSIPYVRPPLLDLQQNSKLRNPEVISQEKLVQEEREKKEMEVNYYEESDYPLSADESLIISQNVQNTDMEKNCSNLILMKVIPFLDSTIEENAKNLDILKKQPQHVIQPQKSLNSGFTDQNANNTGSLMQQQILSKLNLSAPALNNLLNVNPNTLPGYYNQQKSQQPSINNLYVGLQNLVSGVGSGTGINQNLNPEILKAFIALSAQQQVPQLQTVQPLQQLPVSHQHSQQLQPNANLSVGSPDR</sequence>
<dbReference type="Gene3D" id="1.20.930.10">
    <property type="entry name" value="Conserved domain common to transcription factors TFIIS, elongin A, CRSP70"/>
    <property type="match status" value="1"/>
</dbReference>
<dbReference type="AlphaFoldDB" id="A0AAD5Y2A3"/>
<dbReference type="Gene3D" id="1.10.10.60">
    <property type="entry name" value="Homeodomain-like"/>
    <property type="match status" value="1"/>
</dbReference>
<dbReference type="InterPro" id="IPR017923">
    <property type="entry name" value="TFIIS_N"/>
</dbReference>
<dbReference type="PROSITE" id="PS50071">
    <property type="entry name" value="HOMEOBOX_2"/>
    <property type="match status" value="1"/>
</dbReference>
<feature type="compositionally biased region" description="Polar residues" evidence="4">
    <location>
        <begin position="1065"/>
        <end position="1084"/>
    </location>
</feature>
<feature type="DNA-binding region" description="Homeobox" evidence="1">
    <location>
        <begin position="10"/>
        <end position="63"/>
    </location>
</feature>
<dbReference type="GO" id="GO:0005634">
    <property type="term" value="C:nucleus"/>
    <property type="evidence" value="ECO:0007669"/>
    <property type="project" value="UniProtKB-SubCell"/>
</dbReference>
<accession>A0AAD5Y2A3</accession>
<keyword evidence="8" id="KW-1185">Reference proteome</keyword>
<comment type="subcellular location">
    <subcellularLocation>
        <location evidence="2 3">Nucleus</location>
    </subcellularLocation>
</comment>